<gene>
    <name evidence="1" type="ORF">I4F81_012768</name>
</gene>
<dbReference type="Proteomes" id="UP000798662">
    <property type="component" value="Chromosome 3"/>
</dbReference>
<evidence type="ECO:0000313" key="2">
    <source>
        <dbReference type="Proteomes" id="UP000798662"/>
    </source>
</evidence>
<organism evidence="1 2">
    <name type="scientific">Pyropia yezoensis</name>
    <name type="common">Susabi-nori</name>
    <name type="synonym">Porphyra yezoensis</name>
    <dbReference type="NCBI Taxonomy" id="2788"/>
    <lineage>
        <taxon>Eukaryota</taxon>
        <taxon>Rhodophyta</taxon>
        <taxon>Bangiophyceae</taxon>
        <taxon>Bangiales</taxon>
        <taxon>Bangiaceae</taxon>
        <taxon>Pyropia</taxon>
    </lineage>
</organism>
<comment type="caution">
    <text evidence="1">The sequence shown here is derived from an EMBL/GenBank/DDBJ whole genome shotgun (WGS) entry which is preliminary data.</text>
</comment>
<reference evidence="1" key="1">
    <citation type="submission" date="2019-11" db="EMBL/GenBank/DDBJ databases">
        <title>Nori genome reveals adaptations in red seaweeds to the harsh intertidal environment.</title>
        <authorList>
            <person name="Wang D."/>
            <person name="Mao Y."/>
        </authorList>
    </citation>
    <scope>NUCLEOTIDE SEQUENCE</scope>
    <source>
        <tissue evidence="1">Gametophyte</tissue>
    </source>
</reference>
<keyword evidence="2" id="KW-1185">Reference proteome</keyword>
<accession>A0ACC3CK38</accession>
<protein>
    <submittedName>
        <fullName evidence="1">Uncharacterized protein</fullName>
    </submittedName>
</protein>
<evidence type="ECO:0000313" key="1">
    <source>
        <dbReference type="EMBL" id="KAK1870306.1"/>
    </source>
</evidence>
<proteinExistence type="predicted"/>
<sequence>MALAQDPSADYARWPRAQDANGRVYLYHGTDRVWLWRRVSAGTPGAGGSAPGSSYLHNVITNEVKWPQQLSLADARDAGVAPTKPVAPLLPAAASLDTSRPMGQAVNSEMGTWAARVGASVAGGGVTPATEDKKPSTRGRSRFADASAARRVDAPASPPDTVSLSLQAASAAIERAKGSVSFHAVFPSSAVPSIFPAALVAYARRSLGAARATAMRPPSATGPIPTRASAERAVWREVLHLASQAHRDSSLHSTAWAHLPPATGANFGASAPLSPHANANAIADVLSGGADHHGVPVGVVAAASTASPYRVYQVPAPVASGWGARNGARPQGVTAIDAPTDGGVAAQYVYSMHDVPVATQPTRVLGHNKRKLANSRALPPSKRTPARFWDNGGDGDVASPPGGGGAYEAGTLNDTSASVPVTDARATLNAKRYGDKTRFGGRTGSAASALVNLRTAAAAQPAVVAATSSRVRRLMDLADKHVGAAMAVRFTREYALVPPNQTSVFDADGGDDERSVAARGPVLVGRNMTVEKDFLRLTAEADASLVRPEAVLRQALTLVQQRYSAGDTEYAWVCRQLKSIRQDLLVQAIENDLTEAACLTHARVALENSDVGEFNQCLTRLVELAAARRRPLSPELSGYRLLYAAYSGSALAVASLLAEMSPATRGSGPVLHARRVWRALTNRNAAAFFRLYEDSPGMNASLMDLFAGALRADVLRSWVAAYRPSLPLPEVVARLGWRYTHSGEDDQLVAMARSYITDRGGLVEDDKDGAGPAQVVCGRGVIISPDDTSARITCMAAGQGGFERLPSCFASCSRLCASAESCIIFALSSAMHRASWSLPALPPSYGPTFLRSFFSDRPMLDGGFVRAYVSLSLLSREQTLRHGQERTVG</sequence>
<name>A0ACC3CK38_PYRYE</name>
<dbReference type="EMBL" id="CM020620">
    <property type="protein sequence ID" value="KAK1870306.1"/>
    <property type="molecule type" value="Genomic_DNA"/>
</dbReference>